<keyword evidence="1" id="KW-0732">Signal</keyword>
<dbReference type="KEGG" id="ngr:NAEGRDRAFT_79439"/>
<sequence>MKKFQTQLILLVAILCLVSSCHSIQQELERKISAVSFEYSTQDGFIFKQPIQTKLYQSVDPSNNPIVSEIDGVCDPPNTSTNSLLQLFTSPFAYYFRMKDYSTFFGPVLSHKEVCTVRVKMGISQLPANIDNAEYDSSFLEGLRVISDSNSVSNFQSIFGPFIATNIQYGNSELTSFYKSLPVGIYQTPILSSESLIPFKQVKNSNVWFSNGNIVNFTISTLSNFVKVNNLAPSNVIASIQKLETDSFIDPLQIQSLYQSSYSTNFPICENSRIFNLIEANLDSGFMTYVITYAYQMYGVTIGQIRNGFESKGIFSNVKLTSIAGLSLDRNHITGIPIFKVNRAASSSIRESYLTMDESEAKSISSDYSILGYCSSVSTHPDMIPLYRFNFDRHYYRTSEKGESGWIIEGLMCYVYSHIVSIPSAQICIVN</sequence>
<dbReference type="EMBL" id="GG738863">
    <property type="protein sequence ID" value="EFC45325.1"/>
    <property type="molecule type" value="Genomic_DNA"/>
</dbReference>
<gene>
    <name evidence="2" type="ORF">NAEGRDRAFT_79439</name>
</gene>
<dbReference type="Proteomes" id="UP000006671">
    <property type="component" value="Unassembled WGS sequence"/>
</dbReference>
<dbReference type="GeneID" id="8850437"/>
<dbReference type="InParanoid" id="D2VCJ7"/>
<dbReference type="VEuPathDB" id="AmoebaDB:NAEGRDRAFT_79439"/>
<feature type="signal peptide" evidence="1">
    <location>
        <begin position="1"/>
        <end position="23"/>
    </location>
</feature>
<reference evidence="2 3" key="1">
    <citation type="journal article" date="2010" name="Cell">
        <title>The genome of Naegleria gruberi illuminates early eukaryotic versatility.</title>
        <authorList>
            <person name="Fritz-Laylin L.K."/>
            <person name="Prochnik S.E."/>
            <person name="Ginger M.L."/>
            <person name="Dacks J.B."/>
            <person name="Carpenter M.L."/>
            <person name="Field M.C."/>
            <person name="Kuo A."/>
            <person name="Paredez A."/>
            <person name="Chapman J."/>
            <person name="Pham J."/>
            <person name="Shu S."/>
            <person name="Neupane R."/>
            <person name="Cipriano M."/>
            <person name="Mancuso J."/>
            <person name="Tu H."/>
            <person name="Salamov A."/>
            <person name="Lindquist E."/>
            <person name="Shapiro H."/>
            <person name="Lucas S."/>
            <person name="Grigoriev I.V."/>
            <person name="Cande W.Z."/>
            <person name="Fulton C."/>
            <person name="Rokhsar D.S."/>
            <person name="Dawson S.C."/>
        </authorList>
    </citation>
    <scope>NUCLEOTIDE SEQUENCE [LARGE SCALE GENOMIC DNA]</scope>
    <source>
        <strain evidence="2 3">NEG-M</strain>
    </source>
</reference>
<feature type="chain" id="PRO_5003038560" evidence="1">
    <location>
        <begin position="24"/>
        <end position="431"/>
    </location>
</feature>
<accession>D2VCJ7</accession>
<proteinExistence type="predicted"/>
<protein>
    <submittedName>
        <fullName evidence="2">Predicted protein</fullName>
    </submittedName>
</protein>
<evidence type="ECO:0000256" key="1">
    <source>
        <dbReference type="SAM" id="SignalP"/>
    </source>
</evidence>
<dbReference type="RefSeq" id="XP_002678069.1">
    <property type="nucleotide sequence ID" value="XM_002678023.1"/>
</dbReference>
<evidence type="ECO:0000313" key="2">
    <source>
        <dbReference type="EMBL" id="EFC45325.1"/>
    </source>
</evidence>
<dbReference type="AlphaFoldDB" id="D2VCJ7"/>
<evidence type="ECO:0000313" key="3">
    <source>
        <dbReference type="Proteomes" id="UP000006671"/>
    </source>
</evidence>
<dbReference type="PROSITE" id="PS51257">
    <property type="entry name" value="PROKAR_LIPOPROTEIN"/>
    <property type="match status" value="1"/>
</dbReference>
<keyword evidence="3" id="KW-1185">Reference proteome</keyword>
<name>D2VCJ7_NAEGR</name>
<organism evidence="3">
    <name type="scientific">Naegleria gruberi</name>
    <name type="common">Amoeba</name>
    <dbReference type="NCBI Taxonomy" id="5762"/>
    <lineage>
        <taxon>Eukaryota</taxon>
        <taxon>Discoba</taxon>
        <taxon>Heterolobosea</taxon>
        <taxon>Tetramitia</taxon>
        <taxon>Eutetramitia</taxon>
        <taxon>Vahlkampfiidae</taxon>
        <taxon>Naegleria</taxon>
    </lineage>
</organism>